<sequence length="185" mass="21287">MSTSYSYAQLSAENLDVISTYIARVRPAVCQRVDCPQSGDIVLHGKEALELFEQEILDIPQQEREDSENVEVLVADTVLIINRRLDDLEEEQGYANDALRRIEDVAPQYLAREMGIRRAHDDATRVRQEIKVQTIEFLVRLSAAYVAWLPEHRFREGQALAEQINENLEWYEAQQTQLLGENALD</sequence>
<dbReference type="RefSeq" id="XP_018067608.1">
    <property type="nucleotide sequence ID" value="XM_018220232.1"/>
</dbReference>
<organism evidence="1 2">
    <name type="scientific">Mollisia scopiformis</name>
    <name type="common">Conifer needle endophyte fungus</name>
    <name type="synonym">Phialocephala scopiformis</name>
    <dbReference type="NCBI Taxonomy" id="149040"/>
    <lineage>
        <taxon>Eukaryota</taxon>
        <taxon>Fungi</taxon>
        <taxon>Dikarya</taxon>
        <taxon>Ascomycota</taxon>
        <taxon>Pezizomycotina</taxon>
        <taxon>Leotiomycetes</taxon>
        <taxon>Helotiales</taxon>
        <taxon>Mollisiaceae</taxon>
        <taxon>Mollisia</taxon>
    </lineage>
</organism>
<dbReference type="InParanoid" id="A0A194WZ74"/>
<reference evidence="1 2" key="1">
    <citation type="submission" date="2015-10" db="EMBL/GenBank/DDBJ databases">
        <title>Full genome of DAOMC 229536 Phialocephala scopiformis, a fungal endophyte of spruce producing the potent anti-insectan compound rugulosin.</title>
        <authorList>
            <consortium name="DOE Joint Genome Institute"/>
            <person name="Walker A.K."/>
            <person name="Frasz S.L."/>
            <person name="Seifert K.A."/>
            <person name="Miller J.D."/>
            <person name="Mondo S.J."/>
            <person name="Labutti K."/>
            <person name="Lipzen A."/>
            <person name="Dockter R."/>
            <person name="Kennedy M."/>
            <person name="Grigoriev I.V."/>
            <person name="Spatafora J.W."/>
        </authorList>
    </citation>
    <scope>NUCLEOTIDE SEQUENCE [LARGE SCALE GENOMIC DNA]</scope>
    <source>
        <strain evidence="1 2">CBS 120377</strain>
    </source>
</reference>
<evidence type="ECO:0000313" key="2">
    <source>
        <dbReference type="Proteomes" id="UP000070700"/>
    </source>
</evidence>
<dbReference type="Proteomes" id="UP000070700">
    <property type="component" value="Unassembled WGS sequence"/>
</dbReference>
<keyword evidence="2" id="KW-1185">Reference proteome</keyword>
<gene>
    <name evidence="1" type="ORF">LY89DRAFT_737232</name>
</gene>
<accession>A0A194WZ74</accession>
<proteinExistence type="predicted"/>
<dbReference type="KEGG" id="psco:LY89DRAFT_737232"/>
<dbReference type="GeneID" id="28829958"/>
<dbReference type="AlphaFoldDB" id="A0A194WZ74"/>
<evidence type="ECO:0000313" key="1">
    <source>
        <dbReference type="EMBL" id="KUJ13253.1"/>
    </source>
</evidence>
<dbReference type="EMBL" id="KQ947422">
    <property type="protein sequence ID" value="KUJ13253.1"/>
    <property type="molecule type" value="Genomic_DNA"/>
</dbReference>
<protein>
    <submittedName>
        <fullName evidence="1">Uncharacterized protein</fullName>
    </submittedName>
</protein>
<name>A0A194WZ74_MOLSC</name>